<evidence type="ECO:0000256" key="1">
    <source>
        <dbReference type="ARBA" id="ARBA00022723"/>
    </source>
</evidence>
<dbReference type="EnsemblMetazoa" id="Aqu2.1.26800_001">
    <property type="protein sequence ID" value="Aqu2.1.26800_001"/>
    <property type="gene ID" value="Aqu2.1.26800"/>
</dbReference>
<dbReference type="SMART" id="SM00132">
    <property type="entry name" value="LIM"/>
    <property type="match status" value="6"/>
</dbReference>
<reference evidence="10" key="1">
    <citation type="journal article" date="2010" name="Nature">
        <title>The Amphimedon queenslandica genome and the evolution of animal complexity.</title>
        <authorList>
            <person name="Srivastava M."/>
            <person name="Simakov O."/>
            <person name="Chapman J."/>
            <person name="Fahey B."/>
            <person name="Gauthier M.E."/>
            <person name="Mitros T."/>
            <person name="Richards G.S."/>
            <person name="Conaco C."/>
            <person name="Dacre M."/>
            <person name="Hellsten U."/>
            <person name="Larroux C."/>
            <person name="Putnam N.H."/>
            <person name="Stanke M."/>
            <person name="Adamska M."/>
            <person name="Darling A."/>
            <person name="Degnan S.M."/>
            <person name="Oakley T.H."/>
            <person name="Plachetzki D.C."/>
            <person name="Zhai Y."/>
            <person name="Adamski M."/>
            <person name="Calcino A."/>
            <person name="Cummins S.F."/>
            <person name="Goodstein D.M."/>
            <person name="Harris C."/>
            <person name="Jackson D.J."/>
            <person name="Leys S.P."/>
            <person name="Shu S."/>
            <person name="Woodcroft B.J."/>
            <person name="Vervoort M."/>
            <person name="Kosik K.S."/>
            <person name="Manning G."/>
            <person name="Degnan B.M."/>
            <person name="Rokhsar D.S."/>
        </authorList>
    </citation>
    <scope>NUCLEOTIDE SEQUENCE [LARGE SCALE GENOMIC DNA]</scope>
</reference>
<dbReference type="EnsemblMetazoa" id="XM_011406892.2">
    <property type="protein sequence ID" value="XP_011405194.2"/>
    <property type="gene ID" value="LOC100635698"/>
</dbReference>
<feature type="region of interest" description="Disordered" evidence="6">
    <location>
        <begin position="1"/>
        <end position="29"/>
    </location>
</feature>
<proteinExistence type="predicted"/>
<evidence type="ECO:0000313" key="10">
    <source>
        <dbReference type="Proteomes" id="UP000007879"/>
    </source>
</evidence>
<evidence type="ECO:0000313" key="9">
    <source>
        <dbReference type="EnsemblMetazoa" id="Aqu2.1.26800_001"/>
    </source>
</evidence>
<feature type="domain" description="LIM zinc-binding" evidence="7">
    <location>
        <begin position="253"/>
        <end position="314"/>
    </location>
</feature>
<keyword evidence="3 5" id="KW-0862">Zinc</keyword>
<feature type="domain" description="LIM zinc-binding" evidence="7">
    <location>
        <begin position="187"/>
        <end position="252"/>
    </location>
</feature>
<evidence type="ECO:0000256" key="4">
    <source>
        <dbReference type="ARBA" id="ARBA00023038"/>
    </source>
</evidence>
<keyword evidence="4 5" id="KW-0440">LIM domain</keyword>
<feature type="compositionally biased region" description="Basic and acidic residues" evidence="6">
    <location>
        <begin position="1"/>
        <end position="12"/>
    </location>
</feature>
<dbReference type="Pfam" id="PF06297">
    <property type="entry name" value="PET"/>
    <property type="match status" value="1"/>
</dbReference>
<evidence type="ECO:0000256" key="6">
    <source>
        <dbReference type="SAM" id="MobiDB-lite"/>
    </source>
</evidence>
<gene>
    <name evidence="9" type="primary">100635698</name>
</gene>
<dbReference type="FunFam" id="2.10.110.10:FF:000005">
    <property type="entry name" value="Testin isoform 1"/>
    <property type="match status" value="1"/>
</dbReference>
<dbReference type="PANTHER" id="PTHR24211">
    <property type="entry name" value="LIM DOMAIN-CONTAINING PROTEIN"/>
    <property type="match status" value="1"/>
</dbReference>
<sequence>MSKDSPVLERTRSSSSSSSPGPAKPQRLTAAVPKVEVGAPCLRCKGGCEGLLLHVWRKVCINCQCPRETHQATVSPRSSRMSDRRYSQDVADEKVLNSYSWFPSGISVDLVKRYMECLPKDRVPLRGSEGEKKRNQLYLEQLPPHDLDPTLCHDMSDIEKKRLIKIADKCKARACGVGGINIATGKKVCTQCDKRIDTGSVYIAAARSPSKAWHPLCFTCTTCNEVLVDLIYFLNDKDDSLYCGRHYAELKIPRCHGCDELIVADTFTIAEDKKWHKEHFCCQLCDTPLQGQKYTGRKDGSFVCQTCYDKTAVDCRRCLLPIKIGQSKITKNGIELHEDCFNCKRCRESLFDRKYYFSEGDFLCDECLQPIAQCSSCKEGILLTEKHMKYEAHAWHVKCFSCSSCKISLIDKGFQNYAGSLVCGDCFKQKTSKKCNVCYKPITGKGVQFSFNVFHLECFKCADCNKALSTDAGKISEKHGKFYCESCVVKFAKVCGACKEPVTSRHTMYKKKIYHLNCFKCTNCGIPIGKQSFYETSLNDILCEPCAGKNSST</sequence>
<dbReference type="eggNOG" id="KOG1704">
    <property type="taxonomic scope" value="Eukaryota"/>
</dbReference>
<dbReference type="InterPro" id="IPR001781">
    <property type="entry name" value="Znf_LIM"/>
</dbReference>
<dbReference type="AlphaFoldDB" id="A0A1X7UGM3"/>
<evidence type="ECO:0000256" key="5">
    <source>
        <dbReference type="PROSITE-ProRule" id="PRU00125"/>
    </source>
</evidence>
<dbReference type="GO" id="GO:0003714">
    <property type="term" value="F:transcription corepressor activity"/>
    <property type="evidence" value="ECO:0007669"/>
    <property type="project" value="TreeGrafter"/>
</dbReference>
<feature type="domain" description="LIM zinc-binding" evidence="7">
    <location>
        <begin position="372"/>
        <end position="433"/>
    </location>
</feature>
<feature type="domain" description="LIM zinc-binding" evidence="7">
    <location>
        <begin position="493"/>
        <end position="553"/>
    </location>
</feature>
<evidence type="ECO:0000259" key="8">
    <source>
        <dbReference type="PROSITE" id="PS51303"/>
    </source>
</evidence>
<dbReference type="Pfam" id="PF00412">
    <property type="entry name" value="LIM"/>
    <property type="match status" value="6"/>
</dbReference>
<keyword evidence="2" id="KW-0677">Repeat</keyword>
<evidence type="ECO:0000259" key="7">
    <source>
        <dbReference type="PROSITE" id="PS50023"/>
    </source>
</evidence>
<feature type="domain" description="PET" evidence="8">
    <location>
        <begin position="80"/>
        <end position="187"/>
    </location>
</feature>
<organism evidence="9">
    <name type="scientific">Amphimedon queenslandica</name>
    <name type="common">Sponge</name>
    <dbReference type="NCBI Taxonomy" id="400682"/>
    <lineage>
        <taxon>Eukaryota</taxon>
        <taxon>Metazoa</taxon>
        <taxon>Porifera</taxon>
        <taxon>Demospongiae</taxon>
        <taxon>Heteroscleromorpha</taxon>
        <taxon>Haplosclerida</taxon>
        <taxon>Niphatidae</taxon>
        <taxon>Amphimedon</taxon>
    </lineage>
</organism>
<dbReference type="SUPFAM" id="SSF57716">
    <property type="entry name" value="Glucocorticoid receptor-like (DNA-binding domain)"/>
    <property type="match status" value="5"/>
</dbReference>
<dbReference type="PROSITE" id="PS50023">
    <property type="entry name" value="LIM_DOMAIN_2"/>
    <property type="match status" value="4"/>
</dbReference>
<dbReference type="InterPro" id="IPR047120">
    <property type="entry name" value="Pk/Esn/Tes"/>
</dbReference>
<protein>
    <submittedName>
        <fullName evidence="9">Uncharacterized protein</fullName>
    </submittedName>
</protein>
<evidence type="ECO:0000256" key="3">
    <source>
        <dbReference type="ARBA" id="ARBA00022833"/>
    </source>
</evidence>
<evidence type="ECO:0000256" key="2">
    <source>
        <dbReference type="ARBA" id="ARBA00022737"/>
    </source>
</evidence>
<dbReference type="PROSITE" id="PS00478">
    <property type="entry name" value="LIM_DOMAIN_1"/>
    <property type="match status" value="4"/>
</dbReference>
<keyword evidence="1 5" id="KW-0479">Metal-binding</keyword>
<dbReference type="Gene3D" id="2.10.110.10">
    <property type="entry name" value="Cysteine Rich Protein"/>
    <property type="match status" value="6"/>
</dbReference>
<dbReference type="PROSITE" id="PS51303">
    <property type="entry name" value="PET"/>
    <property type="match status" value="1"/>
</dbReference>
<dbReference type="CDD" id="cd08368">
    <property type="entry name" value="LIM"/>
    <property type="match status" value="1"/>
</dbReference>
<reference evidence="9" key="2">
    <citation type="submission" date="2017-05" db="UniProtKB">
        <authorList>
            <consortium name="EnsemblMetazoa"/>
        </authorList>
    </citation>
    <scope>IDENTIFICATION</scope>
</reference>
<dbReference type="STRING" id="400682.A0A1X7UGM3"/>
<dbReference type="InterPro" id="IPR010442">
    <property type="entry name" value="PET_domain"/>
</dbReference>
<dbReference type="GO" id="GO:0005634">
    <property type="term" value="C:nucleus"/>
    <property type="evidence" value="ECO:0007669"/>
    <property type="project" value="TreeGrafter"/>
</dbReference>
<dbReference type="OrthoDB" id="274660at2759"/>
<name>A0A1X7UGM3_AMPQE</name>
<dbReference type="GO" id="GO:0008270">
    <property type="term" value="F:zinc ion binding"/>
    <property type="evidence" value="ECO:0007669"/>
    <property type="project" value="InterPro"/>
</dbReference>
<dbReference type="PANTHER" id="PTHR24211:SF22">
    <property type="entry name" value="TESTIN"/>
    <property type="match status" value="1"/>
</dbReference>
<dbReference type="KEGG" id="aqu:100635698"/>
<dbReference type="Proteomes" id="UP000007879">
    <property type="component" value="Unassembled WGS sequence"/>
</dbReference>
<accession>A0A1X7UGM3</accession>
<dbReference type="InParanoid" id="A0A1X7UGM3"/>
<keyword evidence="10" id="KW-1185">Reference proteome</keyword>